<dbReference type="SUPFAM" id="SSF53383">
    <property type="entry name" value="PLP-dependent transferases"/>
    <property type="match status" value="1"/>
</dbReference>
<comment type="cofactor">
    <cofactor evidence="1">
        <name>pyridoxal 5'-phosphate</name>
        <dbReference type="ChEBI" id="CHEBI:597326"/>
    </cofactor>
</comment>
<dbReference type="Proteomes" id="UP000322214">
    <property type="component" value="Chromosome"/>
</dbReference>
<evidence type="ECO:0000256" key="1">
    <source>
        <dbReference type="ARBA" id="ARBA00001933"/>
    </source>
</evidence>
<evidence type="ECO:0000256" key="3">
    <source>
        <dbReference type="ARBA" id="ARBA00010447"/>
    </source>
</evidence>
<dbReference type="Gene3D" id="3.40.640.10">
    <property type="entry name" value="Type I PLP-dependent aspartate aminotransferase-like (Major domain)"/>
    <property type="match status" value="1"/>
</dbReference>
<dbReference type="KEGG" id="mff:MFFC18_40520"/>
<evidence type="ECO:0000256" key="2">
    <source>
        <dbReference type="ARBA" id="ARBA00002824"/>
    </source>
</evidence>
<dbReference type="InterPro" id="IPR015422">
    <property type="entry name" value="PyrdxlP-dep_Trfase_small"/>
</dbReference>
<keyword evidence="11" id="KW-1185">Reference proteome</keyword>
<dbReference type="OrthoDB" id="9804366at2"/>
<keyword evidence="6 10" id="KW-0808">Transferase</keyword>
<evidence type="ECO:0000256" key="8">
    <source>
        <dbReference type="ARBA" id="ARBA00050776"/>
    </source>
</evidence>
<proteinExistence type="inferred from homology"/>
<dbReference type="InterPro" id="IPR016454">
    <property type="entry name" value="Cysteine_dSase"/>
</dbReference>
<dbReference type="CDD" id="cd06453">
    <property type="entry name" value="SufS_like"/>
    <property type="match status" value="1"/>
</dbReference>
<evidence type="ECO:0000256" key="6">
    <source>
        <dbReference type="ARBA" id="ARBA00022679"/>
    </source>
</evidence>
<evidence type="ECO:0000313" key="10">
    <source>
        <dbReference type="EMBL" id="QEG24136.1"/>
    </source>
</evidence>
<dbReference type="InterPro" id="IPR010970">
    <property type="entry name" value="Cys_dSase_SufS"/>
</dbReference>
<evidence type="ECO:0000256" key="7">
    <source>
        <dbReference type="ARBA" id="ARBA00022898"/>
    </source>
</evidence>
<dbReference type="Pfam" id="PF00266">
    <property type="entry name" value="Aminotran_5"/>
    <property type="match status" value="1"/>
</dbReference>
<evidence type="ECO:0000259" key="9">
    <source>
        <dbReference type="Pfam" id="PF00266"/>
    </source>
</evidence>
<evidence type="ECO:0000313" key="11">
    <source>
        <dbReference type="Proteomes" id="UP000322214"/>
    </source>
</evidence>
<dbReference type="InterPro" id="IPR015421">
    <property type="entry name" value="PyrdxlP-dep_Trfase_major"/>
</dbReference>
<dbReference type="GO" id="GO:0006534">
    <property type="term" value="P:cysteine metabolic process"/>
    <property type="evidence" value="ECO:0007669"/>
    <property type="project" value="InterPro"/>
</dbReference>
<accession>A0A5B9PHL3</accession>
<dbReference type="PIRSF" id="PIRSF005572">
    <property type="entry name" value="NifS"/>
    <property type="match status" value="1"/>
</dbReference>
<protein>
    <recommendedName>
        <fullName evidence="5">Probable cysteine desulfurase</fullName>
        <ecNumber evidence="4">2.8.1.7</ecNumber>
    </recommendedName>
</protein>
<comment type="function">
    <text evidence="2">Catalyzes the removal of elemental sulfur and selenium atoms from L-cysteine, L-cystine, L-selenocysteine, and L-selenocystine to produce L-alanine.</text>
</comment>
<dbReference type="EC" id="2.8.1.7" evidence="4"/>
<reference evidence="10 11" key="1">
    <citation type="submission" date="2019-08" db="EMBL/GenBank/DDBJ databases">
        <title>Deep-cultivation of Planctomycetes and their phenomic and genomic characterization uncovers novel biology.</title>
        <authorList>
            <person name="Wiegand S."/>
            <person name="Jogler M."/>
            <person name="Boedeker C."/>
            <person name="Pinto D."/>
            <person name="Vollmers J."/>
            <person name="Rivas-Marin E."/>
            <person name="Kohn T."/>
            <person name="Peeters S.H."/>
            <person name="Heuer A."/>
            <person name="Rast P."/>
            <person name="Oberbeckmann S."/>
            <person name="Bunk B."/>
            <person name="Jeske O."/>
            <person name="Meyerdierks A."/>
            <person name="Storesund J.E."/>
            <person name="Kallscheuer N."/>
            <person name="Luecker S."/>
            <person name="Lage O.M."/>
            <person name="Pohl T."/>
            <person name="Merkel B.J."/>
            <person name="Hornburger P."/>
            <person name="Mueller R.-W."/>
            <person name="Bruemmer F."/>
            <person name="Labrenz M."/>
            <person name="Spormann A.M."/>
            <person name="Op den Camp H."/>
            <person name="Overmann J."/>
            <person name="Amann R."/>
            <person name="Jetten M.S.M."/>
            <person name="Mascher T."/>
            <person name="Medema M.H."/>
            <person name="Devos D.P."/>
            <person name="Kaster A.-K."/>
            <person name="Ovreas L."/>
            <person name="Rohde M."/>
            <person name="Galperin M.Y."/>
            <person name="Jogler C."/>
        </authorList>
    </citation>
    <scope>NUCLEOTIDE SEQUENCE [LARGE SCALE GENOMIC DNA]</scope>
    <source>
        <strain evidence="10 11">FC18</strain>
    </source>
</reference>
<dbReference type="InterPro" id="IPR000192">
    <property type="entry name" value="Aminotrans_V_dom"/>
</dbReference>
<dbReference type="PANTHER" id="PTHR43586">
    <property type="entry name" value="CYSTEINE DESULFURASE"/>
    <property type="match status" value="1"/>
</dbReference>
<dbReference type="EMBL" id="CP042912">
    <property type="protein sequence ID" value="QEG24136.1"/>
    <property type="molecule type" value="Genomic_DNA"/>
</dbReference>
<dbReference type="InterPro" id="IPR015424">
    <property type="entry name" value="PyrdxlP-dep_Trfase"/>
</dbReference>
<dbReference type="GO" id="GO:0031071">
    <property type="term" value="F:cysteine desulfurase activity"/>
    <property type="evidence" value="ECO:0007669"/>
    <property type="project" value="UniProtKB-EC"/>
</dbReference>
<gene>
    <name evidence="10" type="primary">csd_3</name>
    <name evidence="10" type="ORF">MFFC18_40520</name>
</gene>
<evidence type="ECO:0000256" key="5">
    <source>
        <dbReference type="ARBA" id="ARBA00021850"/>
    </source>
</evidence>
<dbReference type="NCBIfam" id="TIGR01979">
    <property type="entry name" value="sufS"/>
    <property type="match status" value="1"/>
</dbReference>
<evidence type="ECO:0000256" key="4">
    <source>
        <dbReference type="ARBA" id="ARBA00012239"/>
    </source>
</evidence>
<dbReference type="STRING" id="980251.GCA_001642875_00628"/>
<comment type="catalytic activity">
    <reaction evidence="8">
        <text>(sulfur carrier)-H + L-cysteine = (sulfur carrier)-SH + L-alanine</text>
        <dbReference type="Rhea" id="RHEA:43892"/>
        <dbReference type="Rhea" id="RHEA-COMP:14737"/>
        <dbReference type="Rhea" id="RHEA-COMP:14739"/>
        <dbReference type="ChEBI" id="CHEBI:29917"/>
        <dbReference type="ChEBI" id="CHEBI:35235"/>
        <dbReference type="ChEBI" id="CHEBI:57972"/>
        <dbReference type="ChEBI" id="CHEBI:64428"/>
        <dbReference type="EC" id="2.8.1.7"/>
    </reaction>
</comment>
<organism evidence="10 11">
    <name type="scientific">Mariniblastus fucicola</name>
    <dbReference type="NCBI Taxonomy" id="980251"/>
    <lineage>
        <taxon>Bacteria</taxon>
        <taxon>Pseudomonadati</taxon>
        <taxon>Planctomycetota</taxon>
        <taxon>Planctomycetia</taxon>
        <taxon>Pirellulales</taxon>
        <taxon>Pirellulaceae</taxon>
        <taxon>Mariniblastus</taxon>
    </lineage>
</organism>
<feature type="domain" description="Aminotransferase class V" evidence="9">
    <location>
        <begin position="32"/>
        <end position="402"/>
    </location>
</feature>
<keyword evidence="7" id="KW-0663">Pyridoxal phosphate</keyword>
<dbReference type="RefSeq" id="WP_075083430.1">
    <property type="nucleotide sequence ID" value="NZ_CP042912.1"/>
</dbReference>
<dbReference type="AlphaFoldDB" id="A0A5B9PHL3"/>
<dbReference type="Gene3D" id="3.90.1150.10">
    <property type="entry name" value="Aspartate Aminotransferase, domain 1"/>
    <property type="match status" value="1"/>
</dbReference>
<dbReference type="PANTHER" id="PTHR43586:SF8">
    <property type="entry name" value="CYSTEINE DESULFURASE 1, CHLOROPLASTIC"/>
    <property type="match status" value="1"/>
</dbReference>
<dbReference type="GO" id="GO:0030170">
    <property type="term" value="F:pyridoxal phosphate binding"/>
    <property type="evidence" value="ECO:0007669"/>
    <property type="project" value="InterPro"/>
</dbReference>
<name>A0A5B9PHL3_9BACT</name>
<sequence length="414" mass="44735">MTSAIEKEFDVASIRKDFPILQQTIHRQKPLIYFDSGASSQRPNSVIDAMDECYRTTYANVHRGIHWLSEQASDQYEQARQRIKRFINAPEDAEVIFTAGTTASLNLVARSWGDANVKEGDEILLTIFEHHSNIVPWQQLARRTGAVVKFAPIDASGNLDMNALESMIGPRTKAVSVAAISNVLGTIVDVPKVAQLAHAAGAILVVDAAQSVPHEPTDVQAWDADFVAFSGHKMMGPSGIGILWGNRALLESIPAFHGGGSMISDCTIDGFTPGELPAKFEAGTPPIVEAIGLGAAVEYLEGLGLAAISAHEATLTKLAYDRLQAIEGLTILGPSADDRSGLVSFVIEGVSPQDVSVLLDQKGIAIRAGHHCAMPLHDYLGLKSSCRASFYLYNTEDEVTEFFDVLQKVVTRLR</sequence>
<comment type="similarity">
    <text evidence="3">Belongs to the class-V pyridoxal-phosphate-dependent aminotransferase family. Csd subfamily.</text>
</comment>